<evidence type="ECO:0000313" key="3">
    <source>
        <dbReference type="Proteomes" id="UP001165065"/>
    </source>
</evidence>
<comment type="caution">
    <text evidence="2">The sequence shown here is derived from an EMBL/GenBank/DDBJ whole genome shotgun (WGS) entry which is preliminary data.</text>
</comment>
<dbReference type="Proteomes" id="UP001165065">
    <property type="component" value="Unassembled WGS sequence"/>
</dbReference>
<gene>
    <name evidence="2" type="ORF">TrCOL_g8948</name>
</gene>
<proteinExistence type="predicted"/>
<reference evidence="3" key="1">
    <citation type="journal article" date="2023" name="Commun. Biol.">
        <title>Genome analysis of Parmales, the sister group of diatoms, reveals the evolutionary specialization of diatoms from phago-mixotrophs to photoautotrophs.</title>
        <authorList>
            <person name="Ban H."/>
            <person name="Sato S."/>
            <person name="Yoshikawa S."/>
            <person name="Yamada K."/>
            <person name="Nakamura Y."/>
            <person name="Ichinomiya M."/>
            <person name="Sato N."/>
            <person name="Blanc-Mathieu R."/>
            <person name="Endo H."/>
            <person name="Kuwata A."/>
            <person name="Ogata H."/>
        </authorList>
    </citation>
    <scope>NUCLEOTIDE SEQUENCE [LARGE SCALE GENOMIC DNA]</scope>
</reference>
<organism evidence="2 3">
    <name type="scientific">Triparma columacea</name>
    <dbReference type="NCBI Taxonomy" id="722753"/>
    <lineage>
        <taxon>Eukaryota</taxon>
        <taxon>Sar</taxon>
        <taxon>Stramenopiles</taxon>
        <taxon>Ochrophyta</taxon>
        <taxon>Bolidophyceae</taxon>
        <taxon>Parmales</taxon>
        <taxon>Triparmaceae</taxon>
        <taxon>Triparma</taxon>
    </lineage>
</organism>
<name>A0A9W7G1W2_9STRA</name>
<keyword evidence="1" id="KW-0732">Signal</keyword>
<dbReference type="EMBL" id="BRYA01000687">
    <property type="protein sequence ID" value="GMI29683.1"/>
    <property type="molecule type" value="Genomic_DNA"/>
</dbReference>
<dbReference type="AlphaFoldDB" id="A0A9W7G1W2"/>
<dbReference type="OrthoDB" id="193927at2759"/>
<feature type="chain" id="PRO_5040864998" evidence="1">
    <location>
        <begin position="28"/>
        <end position="186"/>
    </location>
</feature>
<protein>
    <submittedName>
        <fullName evidence="2">Uncharacterized protein</fullName>
    </submittedName>
</protein>
<evidence type="ECO:0000313" key="2">
    <source>
        <dbReference type="EMBL" id="GMI29683.1"/>
    </source>
</evidence>
<evidence type="ECO:0000256" key="1">
    <source>
        <dbReference type="SAM" id="SignalP"/>
    </source>
</evidence>
<sequence length="186" mass="19910">MAAPSPLALTLIILALMAVASAPLAGAQEYGEPMNIVPALPPKPCPKFTIAHIATLAKKIKDEDPEGTMPPPASTFLTMKEFKEFSLEQVKVARDFIIRSKGHATSGADECEIDASTGMCLEQTEAAVPAFSACNQWSEAKGRGFVEDAKAAGKDAIWVALNHLTNLPINVIEEHWEVDEIALPAM</sequence>
<keyword evidence="3" id="KW-1185">Reference proteome</keyword>
<feature type="signal peptide" evidence="1">
    <location>
        <begin position="1"/>
        <end position="27"/>
    </location>
</feature>
<accession>A0A9W7G1W2</accession>